<feature type="domain" description="N-acetyltransferase" evidence="3">
    <location>
        <begin position="32"/>
        <end position="201"/>
    </location>
</feature>
<dbReference type="PROSITE" id="PS51186">
    <property type="entry name" value="GNAT"/>
    <property type="match status" value="1"/>
</dbReference>
<dbReference type="PANTHER" id="PTHR43877:SF2">
    <property type="entry name" value="AMINOALKYLPHOSPHONATE N-ACETYLTRANSFERASE-RELATED"/>
    <property type="match status" value="1"/>
</dbReference>
<dbReference type="RefSeq" id="WP_311340379.1">
    <property type="nucleotide sequence ID" value="NZ_JAVRHS010000003.1"/>
</dbReference>
<name>A0ABU2ZJT1_9SPHN</name>
<dbReference type="CDD" id="cd04301">
    <property type="entry name" value="NAT_SF"/>
    <property type="match status" value="1"/>
</dbReference>
<sequence length="209" mass="22829">MAGGTICRGAEVKRGLEPRTRQEGDSTAAPDCVLRAATVADTGRLAALGRDSFNAAFGHLYAANDLAVFLAQTYSHEVVSREINDPGIRFCLAMGGDDLLGFCKLKLNETYGHSAASSPLVLAQLYTAPQATRRGIGAQLMHWTIAKAQAHGRDAIQLTVWSGNDGAQRFYQRFGFRKIADVDFWVGNHRDDELLYELTLDTDLPVLTR</sequence>
<evidence type="ECO:0000256" key="2">
    <source>
        <dbReference type="ARBA" id="ARBA00023315"/>
    </source>
</evidence>
<protein>
    <submittedName>
        <fullName evidence="4">GNAT family N-acetyltransferase</fullName>
    </submittedName>
</protein>
<evidence type="ECO:0000313" key="5">
    <source>
        <dbReference type="Proteomes" id="UP001259803"/>
    </source>
</evidence>
<reference evidence="4 5" key="1">
    <citation type="submission" date="2023-09" db="EMBL/GenBank/DDBJ databases">
        <authorList>
            <person name="Rey-Velasco X."/>
        </authorList>
    </citation>
    <scope>NUCLEOTIDE SEQUENCE [LARGE SCALE GENOMIC DNA]</scope>
    <source>
        <strain evidence="4 5">F390</strain>
    </source>
</reference>
<dbReference type="EMBL" id="JAVRHS010000003">
    <property type="protein sequence ID" value="MDT0575819.1"/>
    <property type="molecule type" value="Genomic_DNA"/>
</dbReference>
<keyword evidence="5" id="KW-1185">Reference proteome</keyword>
<gene>
    <name evidence="4" type="ORF">RM533_06430</name>
</gene>
<dbReference type="PANTHER" id="PTHR43877">
    <property type="entry name" value="AMINOALKYLPHOSPHONATE N-ACETYLTRANSFERASE-RELATED-RELATED"/>
    <property type="match status" value="1"/>
</dbReference>
<dbReference type="Gene3D" id="3.40.630.30">
    <property type="match status" value="1"/>
</dbReference>
<organism evidence="4 5">
    <name type="scientific">Croceicoccus esteveae</name>
    <dbReference type="NCBI Taxonomy" id="3075597"/>
    <lineage>
        <taxon>Bacteria</taxon>
        <taxon>Pseudomonadati</taxon>
        <taxon>Pseudomonadota</taxon>
        <taxon>Alphaproteobacteria</taxon>
        <taxon>Sphingomonadales</taxon>
        <taxon>Erythrobacteraceae</taxon>
        <taxon>Croceicoccus</taxon>
    </lineage>
</organism>
<proteinExistence type="predicted"/>
<dbReference type="Pfam" id="PF00583">
    <property type="entry name" value="Acetyltransf_1"/>
    <property type="match status" value="1"/>
</dbReference>
<accession>A0ABU2ZJT1</accession>
<dbReference type="InterPro" id="IPR050832">
    <property type="entry name" value="Bact_Acetyltransf"/>
</dbReference>
<dbReference type="Proteomes" id="UP001259803">
    <property type="component" value="Unassembled WGS sequence"/>
</dbReference>
<evidence type="ECO:0000313" key="4">
    <source>
        <dbReference type="EMBL" id="MDT0575819.1"/>
    </source>
</evidence>
<keyword evidence="2" id="KW-0012">Acyltransferase</keyword>
<dbReference type="InterPro" id="IPR016181">
    <property type="entry name" value="Acyl_CoA_acyltransferase"/>
</dbReference>
<dbReference type="InterPro" id="IPR000182">
    <property type="entry name" value="GNAT_dom"/>
</dbReference>
<evidence type="ECO:0000259" key="3">
    <source>
        <dbReference type="PROSITE" id="PS51186"/>
    </source>
</evidence>
<evidence type="ECO:0000256" key="1">
    <source>
        <dbReference type="ARBA" id="ARBA00022679"/>
    </source>
</evidence>
<comment type="caution">
    <text evidence="4">The sequence shown here is derived from an EMBL/GenBank/DDBJ whole genome shotgun (WGS) entry which is preliminary data.</text>
</comment>
<keyword evidence="1" id="KW-0808">Transferase</keyword>
<dbReference type="SUPFAM" id="SSF55729">
    <property type="entry name" value="Acyl-CoA N-acyltransferases (Nat)"/>
    <property type="match status" value="1"/>
</dbReference>